<gene>
    <name evidence="2" type="ORF">FTUN_3825</name>
</gene>
<feature type="chain" id="PRO_5026772174" description="Lipoprotein" evidence="1">
    <location>
        <begin position="19"/>
        <end position="117"/>
    </location>
</feature>
<organism evidence="2 3">
    <name type="scientific">Frigoriglobus tundricola</name>
    <dbReference type="NCBI Taxonomy" id="2774151"/>
    <lineage>
        <taxon>Bacteria</taxon>
        <taxon>Pseudomonadati</taxon>
        <taxon>Planctomycetota</taxon>
        <taxon>Planctomycetia</taxon>
        <taxon>Gemmatales</taxon>
        <taxon>Gemmataceae</taxon>
        <taxon>Frigoriglobus</taxon>
    </lineage>
</organism>
<reference evidence="3" key="1">
    <citation type="submission" date="2020-05" db="EMBL/GenBank/DDBJ databases">
        <title>Frigoriglobus tundricola gen. nov., sp. nov., a psychrotolerant cellulolytic planctomycete of the family Gemmataceae with two divergent copies of 16S rRNA gene.</title>
        <authorList>
            <person name="Kulichevskaya I.S."/>
            <person name="Ivanova A.A."/>
            <person name="Naumoff D.G."/>
            <person name="Beletsky A.V."/>
            <person name="Rijpstra W.I.C."/>
            <person name="Sinninghe Damste J.S."/>
            <person name="Mardanov A.V."/>
            <person name="Ravin N.V."/>
            <person name="Dedysh S.N."/>
        </authorList>
    </citation>
    <scope>NUCLEOTIDE SEQUENCE [LARGE SCALE GENOMIC DNA]</scope>
    <source>
        <strain evidence="3">PL17</strain>
    </source>
</reference>
<name>A0A6M5YQQ5_9BACT</name>
<accession>A0A6M5YQQ5</accession>
<dbReference type="EMBL" id="CP053452">
    <property type="protein sequence ID" value="QJW96268.1"/>
    <property type="molecule type" value="Genomic_DNA"/>
</dbReference>
<dbReference type="KEGG" id="ftj:FTUN_3825"/>
<protein>
    <recommendedName>
        <fullName evidence="4">Lipoprotein</fullName>
    </recommendedName>
</protein>
<evidence type="ECO:0008006" key="4">
    <source>
        <dbReference type="Google" id="ProtNLM"/>
    </source>
</evidence>
<feature type="signal peptide" evidence="1">
    <location>
        <begin position="1"/>
        <end position="18"/>
    </location>
</feature>
<evidence type="ECO:0000313" key="2">
    <source>
        <dbReference type="EMBL" id="QJW96268.1"/>
    </source>
</evidence>
<keyword evidence="3" id="KW-1185">Reference proteome</keyword>
<sequence>MSWLGGILAFATSTTACAWGPGATRAADESGWNSAGASAVHCQTDEQMKVLEAAGRKADAEYKQLERDYMIANTQARILIAAQKAALDELAVSRKRNAVLEDEQLQRLIKALRRAKQ</sequence>
<dbReference type="Proteomes" id="UP000503447">
    <property type="component" value="Chromosome"/>
</dbReference>
<dbReference type="AlphaFoldDB" id="A0A6M5YQQ5"/>
<proteinExistence type="predicted"/>
<keyword evidence="1" id="KW-0732">Signal</keyword>
<evidence type="ECO:0000313" key="3">
    <source>
        <dbReference type="Proteomes" id="UP000503447"/>
    </source>
</evidence>
<evidence type="ECO:0000256" key="1">
    <source>
        <dbReference type="SAM" id="SignalP"/>
    </source>
</evidence>